<comment type="caution">
    <text evidence="2">The sequence shown here is derived from an EMBL/GenBank/DDBJ whole genome shotgun (WGS) entry which is preliminary data.</text>
</comment>
<protein>
    <submittedName>
        <fullName evidence="2">Redoxin</fullName>
    </submittedName>
</protein>
<sequence length="209" mass="23864">MRITNRNDMMRKTIVITWLVLIFGAIGATFWYSELKYQLPTPIPTNYKNVKRGEFINLNNYLSTGGSKPVFLHFFNPDCPCSRFNMACFKTLVKSYGNKVNFVIVVMNNDSYTVKNIQDKFDLNIPVLFNASIARACGVYSTPQAVLINTHHNLYYRGNYNRSRYCNDEKTNFAKIAIDSLLNNNALPNINPLALQAYGCTLPNCNKTE</sequence>
<accession>A0A495J7L6</accession>
<name>A0A495J7L6_9SPHI</name>
<keyword evidence="3" id="KW-1185">Reference proteome</keyword>
<dbReference type="Gene3D" id="3.40.30.10">
    <property type="entry name" value="Glutaredoxin"/>
    <property type="match status" value="1"/>
</dbReference>
<feature type="domain" description="Thioredoxin" evidence="1">
    <location>
        <begin position="35"/>
        <end position="183"/>
    </location>
</feature>
<dbReference type="GO" id="GO:0016491">
    <property type="term" value="F:oxidoreductase activity"/>
    <property type="evidence" value="ECO:0007669"/>
    <property type="project" value="InterPro"/>
</dbReference>
<dbReference type="InterPro" id="IPR013766">
    <property type="entry name" value="Thioredoxin_domain"/>
</dbReference>
<dbReference type="AlphaFoldDB" id="A0A495J7L6"/>
<reference evidence="2 3" key="1">
    <citation type="submission" date="2018-10" db="EMBL/GenBank/DDBJ databases">
        <title>Genomic Encyclopedia of Archaeal and Bacterial Type Strains, Phase II (KMG-II): from individual species to whole genera.</title>
        <authorList>
            <person name="Goeker M."/>
        </authorList>
    </citation>
    <scope>NUCLEOTIDE SEQUENCE [LARGE SCALE GENOMIC DNA]</scope>
    <source>
        <strain evidence="2 3">DSM 18602</strain>
    </source>
</reference>
<dbReference type="SUPFAM" id="SSF52833">
    <property type="entry name" value="Thioredoxin-like"/>
    <property type="match status" value="1"/>
</dbReference>
<proteinExistence type="predicted"/>
<evidence type="ECO:0000313" key="3">
    <source>
        <dbReference type="Proteomes" id="UP000268007"/>
    </source>
</evidence>
<organism evidence="2 3">
    <name type="scientific">Mucilaginibacter gracilis</name>
    <dbReference type="NCBI Taxonomy" id="423350"/>
    <lineage>
        <taxon>Bacteria</taxon>
        <taxon>Pseudomonadati</taxon>
        <taxon>Bacteroidota</taxon>
        <taxon>Sphingobacteriia</taxon>
        <taxon>Sphingobacteriales</taxon>
        <taxon>Sphingobacteriaceae</taxon>
        <taxon>Mucilaginibacter</taxon>
    </lineage>
</organism>
<evidence type="ECO:0000313" key="2">
    <source>
        <dbReference type="EMBL" id="RKR84986.1"/>
    </source>
</evidence>
<dbReference type="Pfam" id="PF20029">
    <property type="entry name" value="DUF6436"/>
    <property type="match status" value="1"/>
</dbReference>
<dbReference type="Proteomes" id="UP000268007">
    <property type="component" value="Unassembled WGS sequence"/>
</dbReference>
<gene>
    <name evidence="2" type="ORF">BDD43_5241</name>
</gene>
<dbReference type="InterPro" id="IPR036249">
    <property type="entry name" value="Thioredoxin-like_sf"/>
</dbReference>
<dbReference type="EMBL" id="RBKU01000001">
    <property type="protein sequence ID" value="RKR84986.1"/>
    <property type="molecule type" value="Genomic_DNA"/>
</dbReference>
<dbReference type="PROSITE" id="PS51352">
    <property type="entry name" value="THIOREDOXIN_2"/>
    <property type="match status" value="1"/>
</dbReference>
<evidence type="ECO:0000259" key="1">
    <source>
        <dbReference type="PROSITE" id="PS51352"/>
    </source>
</evidence>
<dbReference type="InterPro" id="IPR045494">
    <property type="entry name" value="DUF6436"/>
</dbReference>